<evidence type="ECO:0000259" key="4">
    <source>
        <dbReference type="Pfam" id="PF16113"/>
    </source>
</evidence>
<dbReference type="CDD" id="cd06558">
    <property type="entry name" value="crotonase-like"/>
    <property type="match status" value="1"/>
</dbReference>
<dbReference type="NCBIfam" id="NF004127">
    <property type="entry name" value="PRK05617.1"/>
    <property type="match status" value="1"/>
</dbReference>
<gene>
    <name evidence="5" type="ORF">GCM10010406_23350</name>
</gene>
<keyword evidence="6" id="KW-1185">Reference proteome</keyword>
<keyword evidence="3" id="KW-0378">Hydrolase</keyword>
<dbReference type="EMBL" id="BAAATA010000010">
    <property type="protein sequence ID" value="GAA2486513.1"/>
    <property type="molecule type" value="Genomic_DNA"/>
</dbReference>
<organism evidence="5 6">
    <name type="scientific">Streptomyces thermolineatus</name>
    <dbReference type="NCBI Taxonomy" id="44033"/>
    <lineage>
        <taxon>Bacteria</taxon>
        <taxon>Bacillati</taxon>
        <taxon>Actinomycetota</taxon>
        <taxon>Actinomycetes</taxon>
        <taxon>Kitasatosporales</taxon>
        <taxon>Streptomycetaceae</taxon>
        <taxon>Streptomyces</taxon>
    </lineage>
</organism>
<dbReference type="InterPro" id="IPR045004">
    <property type="entry name" value="ECH_dom"/>
</dbReference>
<dbReference type="SUPFAM" id="SSF52096">
    <property type="entry name" value="ClpP/crotonase"/>
    <property type="match status" value="1"/>
</dbReference>
<comment type="caution">
    <text evidence="5">The sequence shown here is derived from an EMBL/GenBank/DDBJ whole genome shotgun (WGS) entry which is preliminary data.</text>
</comment>
<proteinExistence type="predicted"/>
<sequence>MNSFVTASVTDGTGHLLLDRPAALNALDLSMVRAIHSALLDWRDDPAVGAVVVSSSSPKAFCAGGDIRAVREGVLSGDREAVRAFFTEEYRLNRLIAEYPKPYVAVVDGFAMGGGLGISVHGSARVVTERASFAMPETRIGFFPDIGASHFLPRLPGGTGMYLGLTGARISAGAAVECGLATHFVPSADLPALERDLVGGGGRDVAGALAAHARPAPASELTAHREQIDHCFGAASLEEVLGRLEADGGEWAREVLAELRRASPTALAVTFELLRRGARSTLAECLERELRLGEALTREPDFAEGVRAVLVDKDHSPAWAPAGPGTAARLLGG</sequence>
<dbReference type="Gene3D" id="3.90.226.10">
    <property type="entry name" value="2-enoyl-CoA Hydratase, Chain A, domain 1"/>
    <property type="match status" value="1"/>
</dbReference>
<feature type="domain" description="Enoyl-CoA hydratase/isomerase" evidence="4">
    <location>
        <begin position="14"/>
        <end position="322"/>
    </location>
</feature>
<dbReference type="Proteomes" id="UP001501358">
    <property type="component" value="Unassembled WGS sequence"/>
</dbReference>
<name>A0ABN3LLJ9_9ACTN</name>
<evidence type="ECO:0000313" key="5">
    <source>
        <dbReference type="EMBL" id="GAA2486513.1"/>
    </source>
</evidence>
<protein>
    <recommendedName>
        <fullName evidence="2">3-hydroxyisobutyryl-CoA hydrolase</fullName>
        <ecNumber evidence="2">3.1.2.4</ecNumber>
    </recommendedName>
</protein>
<accession>A0ABN3LLJ9</accession>
<evidence type="ECO:0000256" key="3">
    <source>
        <dbReference type="ARBA" id="ARBA00022801"/>
    </source>
</evidence>
<reference evidence="5 6" key="1">
    <citation type="journal article" date="2019" name="Int. J. Syst. Evol. Microbiol.">
        <title>The Global Catalogue of Microorganisms (GCM) 10K type strain sequencing project: providing services to taxonomists for standard genome sequencing and annotation.</title>
        <authorList>
            <consortium name="The Broad Institute Genomics Platform"/>
            <consortium name="The Broad Institute Genome Sequencing Center for Infectious Disease"/>
            <person name="Wu L."/>
            <person name="Ma J."/>
        </authorList>
    </citation>
    <scope>NUCLEOTIDE SEQUENCE [LARGE SCALE GENOMIC DNA]</scope>
    <source>
        <strain evidence="5 6">JCM 6307</strain>
    </source>
</reference>
<dbReference type="Pfam" id="PF16113">
    <property type="entry name" value="ECH_2"/>
    <property type="match status" value="1"/>
</dbReference>
<dbReference type="EC" id="3.1.2.4" evidence="2"/>
<evidence type="ECO:0000256" key="1">
    <source>
        <dbReference type="ARBA" id="ARBA00001709"/>
    </source>
</evidence>
<dbReference type="RefSeq" id="WP_344383164.1">
    <property type="nucleotide sequence ID" value="NZ_BAAATA010000010.1"/>
</dbReference>
<dbReference type="PANTHER" id="PTHR43176:SF3">
    <property type="entry name" value="3-HYDROXYISOBUTYRYL-COA HYDROLASE, MITOCHONDRIAL"/>
    <property type="match status" value="1"/>
</dbReference>
<evidence type="ECO:0000313" key="6">
    <source>
        <dbReference type="Proteomes" id="UP001501358"/>
    </source>
</evidence>
<evidence type="ECO:0000256" key="2">
    <source>
        <dbReference type="ARBA" id="ARBA00011915"/>
    </source>
</evidence>
<dbReference type="InterPro" id="IPR029045">
    <property type="entry name" value="ClpP/crotonase-like_dom_sf"/>
</dbReference>
<comment type="catalytic activity">
    <reaction evidence="1">
        <text>3-hydroxy-2-methylpropanoyl-CoA + H2O = 3-hydroxy-2-methylpropanoate + CoA + H(+)</text>
        <dbReference type="Rhea" id="RHEA:20888"/>
        <dbReference type="ChEBI" id="CHEBI:11805"/>
        <dbReference type="ChEBI" id="CHEBI:15377"/>
        <dbReference type="ChEBI" id="CHEBI:15378"/>
        <dbReference type="ChEBI" id="CHEBI:57287"/>
        <dbReference type="ChEBI" id="CHEBI:57340"/>
        <dbReference type="EC" id="3.1.2.4"/>
    </reaction>
</comment>
<dbReference type="PANTHER" id="PTHR43176">
    <property type="entry name" value="3-HYDROXYISOBUTYRYL-COA HYDROLASE-RELATED"/>
    <property type="match status" value="1"/>
</dbReference>
<dbReference type="InterPro" id="IPR032259">
    <property type="entry name" value="HIBYL-CoA-H"/>
</dbReference>